<feature type="transmembrane region" description="Helical" evidence="1">
    <location>
        <begin position="28"/>
        <end position="49"/>
    </location>
</feature>
<keyword evidence="1" id="KW-0472">Membrane</keyword>
<keyword evidence="1" id="KW-1133">Transmembrane helix</keyword>
<dbReference type="GO" id="GO:0042910">
    <property type="term" value="F:xenobiotic transmembrane transporter activity"/>
    <property type="evidence" value="ECO:0007669"/>
    <property type="project" value="TreeGrafter"/>
</dbReference>
<evidence type="ECO:0000313" key="2">
    <source>
        <dbReference type="EMBL" id="SNY52382.1"/>
    </source>
</evidence>
<feature type="transmembrane region" description="Helical" evidence="1">
    <location>
        <begin position="519"/>
        <end position="538"/>
    </location>
</feature>
<feature type="transmembrane region" description="Helical" evidence="1">
    <location>
        <begin position="655"/>
        <end position="676"/>
    </location>
</feature>
<keyword evidence="1" id="KW-0812">Transmembrane</keyword>
<dbReference type="InterPro" id="IPR001036">
    <property type="entry name" value="Acrflvin-R"/>
</dbReference>
<dbReference type="Gene3D" id="1.20.1640.10">
    <property type="entry name" value="Multidrug efflux transporter AcrB transmembrane domain"/>
    <property type="match status" value="4"/>
</dbReference>
<feature type="transmembrane region" description="Helical" evidence="1">
    <location>
        <begin position="1165"/>
        <end position="1189"/>
    </location>
</feature>
<gene>
    <name evidence="2" type="ORF">SAMN06297280_2099</name>
</gene>
<dbReference type="Gene3D" id="3.30.70.1430">
    <property type="entry name" value="Multidrug efflux transporter AcrB pore domain"/>
    <property type="match status" value="2"/>
</dbReference>
<feature type="transmembrane region" description="Helical" evidence="1">
    <location>
        <begin position="558"/>
        <end position="578"/>
    </location>
</feature>
<feature type="transmembrane region" description="Helical" evidence="1">
    <location>
        <begin position="1117"/>
        <end position="1138"/>
    </location>
</feature>
<dbReference type="Gene3D" id="3.30.70.1440">
    <property type="entry name" value="Multidrug efflux transporter AcrB pore domain"/>
    <property type="match status" value="1"/>
</dbReference>
<dbReference type="Pfam" id="PF00873">
    <property type="entry name" value="ACR_tran"/>
    <property type="match status" value="3"/>
</dbReference>
<feature type="transmembrane region" description="Helical" evidence="1">
    <location>
        <begin position="1249"/>
        <end position="1272"/>
    </location>
</feature>
<name>A0A285IWL6_9GAMM</name>
<evidence type="ECO:0000256" key="1">
    <source>
        <dbReference type="SAM" id="Phobius"/>
    </source>
</evidence>
<dbReference type="RefSeq" id="WP_097111352.1">
    <property type="nucleotide sequence ID" value="NZ_OBEB01000004.1"/>
</dbReference>
<dbReference type="InterPro" id="IPR027463">
    <property type="entry name" value="AcrB_DN_DC_subdom"/>
</dbReference>
<feature type="transmembrane region" description="Helical" evidence="1">
    <location>
        <begin position="688"/>
        <end position="708"/>
    </location>
</feature>
<dbReference type="Gene3D" id="3.30.70.1320">
    <property type="entry name" value="Multidrug efflux transporter AcrB pore domain like"/>
    <property type="match status" value="2"/>
</dbReference>
<dbReference type="PANTHER" id="PTHR32063:SF19">
    <property type="entry name" value="CATION EFFLUX SYSTEM PROTEIN CUSA"/>
    <property type="match status" value="1"/>
</dbReference>
<feature type="transmembrane region" description="Helical" evidence="1">
    <location>
        <begin position="423"/>
        <end position="440"/>
    </location>
</feature>
<keyword evidence="3" id="KW-1185">Reference proteome</keyword>
<dbReference type="SUPFAM" id="SSF82866">
    <property type="entry name" value="Multidrug efflux transporter AcrB transmembrane domain"/>
    <property type="match status" value="2"/>
</dbReference>
<dbReference type="Proteomes" id="UP000219353">
    <property type="component" value="Unassembled WGS sequence"/>
</dbReference>
<feature type="transmembrane region" description="Helical" evidence="1">
    <location>
        <begin position="1219"/>
        <end position="1237"/>
    </location>
</feature>
<dbReference type="Gene3D" id="3.30.2090.10">
    <property type="entry name" value="Multidrug efflux transporter AcrB TolC docking domain, DN and DC subdomains"/>
    <property type="match status" value="2"/>
</dbReference>
<feature type="transmembrane region" description="Helical" evidence="1">
    <location>
        <begin position="445"/>
        <end position="466"/>
    </location>
</feature>
<accession>A0A285IWL6</accession>
<dbReference type="PANTHER" id="PTHR32063">
    <property type="match status" value="1"/>
</dbReference>
<proteinExistence type="predicted"/>
<sequence>MHTEPSSTQDNSSPWFSKLINGCLRQKLLVLLMSALLVVVGIAYAPFGWQTGMPLQPVAVDAIPNLGENQQIVFSEWPGRSPQDVEDQLSYPLSVALMGVAGVKDVRTLSMYGFSSIAVIFDDSVEFYWSRSRLLEKLASLPADTLPEGVQPGLGPDATALGQVFWYTLEGRDPNGKTTAGWDLDELRSIQDWYLRTGLLAAEGISEVASIGGYQREYQIEVDPDLLRIHQVTLADVSSAVMAANLDVSAGSREINGVEYVLRGVGLVEKLSDIEQAAVRLAANNIPITVADVATVSIGPAQRRGALDVAGAEAVGGVVTVRQGFNPRQAIDNINAQLKQISRGLPAKAVIDWSDTKAQQVAAFASANSLPAWGTDNSRWTTFLQQHPATAWPEWLTLSQLTVVPFYDRSELINETLGTLQQALSLQLLVTIIVVLVLLWHLRAVFAVSIMLPLAVLLSFIGMKLLAVEANIVALAGIAIAIGTIVDMAIIVSENLIRQRQQQPELTAYRAVQRAMQEVGPAILTAISTTVISFLPVFSMTGAEGKLFGPLAYSKTLVLLAAALLALTLLPVLLFLLFSPRMQGIKNRFQPLRARLTGWHSRWLTGTPLARLSLPANLYGRGRALLLLSLLLGVTSLLAYFWQPLGPAAGLLSNTLLVALLLAVVLLFFWLFLVSYLPLLRLILKVKLLFLLLPMLLVGHGLTIWLGAERVLPWVATDSATAQRYPGLGREFMPALDEGAFLLMPSLMPHASMAEAIAVLQQQDQAIAAIPEVRSVVGKVGRAETALDPAPLGMIETLIQYHSEFKTDEQGKRVYFRFDPDSQQFVRDSTGQLIPDSQGRPYRQWREHITSPDDIWQEIIQAAQLPGVTSAPKLQPIETRQLMLQTGMRAAMGLKLAAPDLATLEQLALALEQLIREAPAVNPATVNAERIVGQPYLEIHPDRTAIARHGLSMQLVQQAIANAIGGMDAGQIIDGRERYPIRVRYMRERRDTLEQLTGVLIDTPAGYPLPLNQLAEIRYQRGPQMIRSENTFLTAYVTFGGKPGMAEVEVVDAVATYLDDKLATGAWQLPAGASYSFAGSFEHQQRAATTLLWVVPLALLLIFMLLYLQFRRVSTTLMIFSSIAVAWAGGFIMLDWFAQSWFMNFSLFDTNLRQLFQLQPYNLSIAVWVGFLALFGIAVDDGIVMASYLKQAFAERTARTKAEVRARVLAAAQKRIRPCLMTSATTILALLPVLSATGRGADLMIPMAIPTFGGMLFVLLSVFMVPVLYCAVEERRVSRVAR</sequence>
<evidence type="ECO:0000313" key="3">
    <source>
        <dbReference type="Proteomes" id="UP000219353"/>
    </source>
</evidence>
<dbReference type="EMBL" id="OBEB01000004">
    <property type="protein sequence ID" value="SNY52382.1"/>
    <property type="molecule type" value="Genomic_DNA"/>
</dbReference>
<dbReference type="GO" id="GO:0005886">
    <property type="term" value="C:plasma membrane"/>
    <property type="evidence" value="ECO:0007669"/>
    <property type="project" value="TreeGrafter"/>
</dbReference>
<dbReference type="SUPFAM" id="SSF82693">
    <property type="entry name" value="Multidrug efflux transporter AcrB pore domain, PN1, PN2, PC1 and PC2 subdomains"/>
    <property type="match status" value="2"/>
</dbReference>
<feature type="transmembrane region" description="Helical" evidence="1">
    <location>
        <begin position="624"/>
        <end position="643"/>
    </location>
</feature>
<protein>
    <submittedName>
        <fullName evidence="2">Cu(I)/Ag(I) efflux system membrane protein CusA/SilA</fullName>
    </submittedName>
</protein>
<feature type="transmembrane region" description="Helical" evidence="1">
    <location>
        <begin position="1091"/>
        <end position="1110"/>
    </location>
</feature>
<feature type="transmembrane region" description="Helical" evidence="1">
    <location>
        <begin position="472"/>
        <end position="492"/>
    </location>
</feature>
<reference evidence="3" key="1">
    <citation type="submission" date="2017-09" db="EMBL/GenBank/DDBJ databases">
        <authorList>
            <person name="Varghese N."/>
            <person name="Submissions S."/>
        </authorList>
    </citation>
    <scope>NUCLEOTIDE SEQUENCE [LARGE SCALE GENOMIC DNA]</scope>
    <source>
        <strain evidence="3">CGMCC 1.12461</strain>
    </source>
</reference>
<organism evidence="2 3">
    <name type="scientific">Arsukibacterium tuosuense</name>
    <dbReference type="NCBI Taxonomy" id="1323745"/>
    <lineage>
        <taxon>Bacteria</taxon>
        <taxon>Pseudomonadati</taxon>
        <taxon>Pseudomonadota</taxon>
        <taxon>Gammaproteobacteria</taxon>
        <taxon>Chromatiales</taxon>
        <taxon>Chromatiaceae</taxon>
        <taxon>Arsukibacterium</taxon>
    </lineage>
</organism>
<dbReference type="SUPFAM" id="SSF82714">
    <property type="entry name" value="Multidrug efflux transporter AcrB TolC docking domain, DN and DC subdomains"/>
    <property type="match status" value="2"/>
</dbReference>
<dbReference type="OrthoDB" id="9758297at2"/>